<sequence length="510" mass="53207">MPPNCVAPNCVKATANGVYPAVFNNVLVDGSFGVTAKIVLDQYTPWAWRINSIEVPNSSQRGVNSNSDQMVTSFPSKSEVGLNLSLDGKHVTFMGYYAPVDAVDVSNSNTPGVIDSTNPVPAAYYRVVADLDQTGNFHFTATNAYSGNNGRAAILVPNPDGWTHSDDRRGHGRNNPSSNLIYASGNAGNGSNPQPNGILLGAGAQILTEATTPLVAQNPGLPTPVGSFNITQLGDKADKLGKDDNFRGLTVSNNVVYFTKGSGGNGVNTVYFVDASGTDSNGQPLACPKGVGVPNPNAGLPTTALQLQGSNGLPNDMCVLSGFNTTIAKNTTDVFPFGLWFANPTTLYVADEGNGSNKFDSTQGPNGTYTDAAKQTKAGLQKWVFDKTKNAWVLAYVLQQGLDLGAPYAVSGYPTGNNAATNLPWAPATDGLRNLTGRVNRDGTVTIWAVTSTVSGGGDQGADPNRFVTITDNLAAQTLPAGESFQTISSAGFAEAYRGVSFTPGTGADR</sequence>
<evidence type="ECO:0000313" key="3">
    <source>
        <dbReference type="Proteomes" id="UP000309061"/>
    </source>
</evidence>
<dbReference type="KEGG" id="mhey:H2LOC_007530"/>
<dbReference type="OrthoDB" id="105800at2"/>
<evidence type="ECO:0000256" key="1">
    <source>
        <dbReference type="SAM" id="MobiDB-lite"/>
    </source>
</evidence>
<reference evidence="2 3" key="1">
    <citation type="submission" date="2019-11" db="EMBL/GenBank/DDBJ databases">
        <title>The genome sequence of Methylocystis heyeri.</title>
        <authorList>
            <person name="Oshkin I.Y."/>
            <person name="Miroshnikov K."/>
            <person name="Dedysh S.N."/>
        </authorList>
    </citation>
    <scope>NUCLEOTIDE SEQUENCE [LARGE SCALE GENOMIC DNA]</scope>
    <source>
        <strain evidence="2 3">H2</strain>
    </source>
</reference>
<keyword evidence="3" id="KW-1185">Reference proteome</keyword>
<gene>
    <name evidence="2" type="ORF">H2LOC_007530</name>
</gene>
<evidence type="ECO:0008006" key="4">
    <source>
        <dbReference type="Google" id="ProtNLM"/>
    </source>
</evidence>
<evidence type="ECO:0000313" key="2">
    <source>
        <dbReference type="EMBL" id="QGM47989.1"/>
    </source>
</evidence>
<feature type="region of interest" description="Disordered" evidence="1">
    <location>
        <begin position="159"/>
        <end position="196"/>
    </location>
</feature>
<protein>
    <recommendedName>
        <fullName evidence="4">DUF839 domain-containing protein</fullName>
    </recommendedName>
</protein>
<dbReference type="AlphaFoldDB" id="A0A6B8KK91"/>
<dbReference type="EMBL" id="CP046052">
    <property type="protein sequence ID" value="QGM47989.1"/>
    <property type="molecule type" value="Genomic_DNA"/>
</dbReference>
<dbReference type="Proteomes" id="UP000309061">
    <property type="component" value="Chromosome"/>
</dbReference>
<proteinExistence type="predicted"/>
<accession>A0A6B8KK91</accession>
<name>A0A6B8KK91_9HYPH</name>
<organism evidence="2 3">
    <name type="scientific">Methylocystis heyeri</name>
    <dbReference type="NCBI Taxonomy" id="391905"/>
    <lineage>
        <taxon>Bacteria</taxon>
        <taxon>Pseudomonadati</taxon>
        <taxon>Pseudomonadota</taxon>
        <taxon>Alphaproteobacteria</taxon>
        <taxon>Hyphomicrobiales</taxon>
        <taxon>Methylocystaceae</taxon>
        <taxon>Methylocystis</taxon>
    </lineage>
</organism>